<keyword evidence="2" id="KW-0472">Membrane</keyword>
<feature type="region of interest" description="Disordered" evidence="1">
    <location>
        <begin position="88"/>
        <end position="108"/>
    </location>
</feature>
<feature type="compositionally biased region" description="Low complexity" evidence="1">
    <location>
        <begin position="88"/>
        <end position="99"/>
    </location>
</feature>
<comment type="caution">
    <text evidence="3">The sequence shown here is derived from an EMBL/GenBank/DDBJ whole genome shotgun (WGS) entry which is preliminary data.</text>
</comment>
<evidence type="ECO:0000313" key="4">
    <source>
        <dbReference type="Proteomes" id="UP000600365"/>
    </source>
</evidence>
<feature type="transmembrane region" description="Helical" evidence="2">
    <location>
        <begin position="54"/>
        <end position="79"/>
    </location>
</feature>
<evidence type="ECO:0000256" key="1">
    <source>
        <dbReference type="SAM" id="MobiDB-lite"/>
    </source>
</evidence>
<name>A0A917XRX2_9ACTN</name>
<accession>A0A917XRX2</accession>
<sequence>MSVEERHEEPVPTAGPLAVVAVLAPVLAGTFAAVCLLVGYGLKMLSPAPSFAATLLTTGWVFGALTALAILVAALGLLFTALRNGSSSAEETPAAAPSVPRRRPSRAGNGTLGFAAFVAGRRRTHLREEWAAILAGDPEQDIVLSSRARMRYALGFLWAAVRMRVRDLAAPLWVPVDWLLTVESRTNGFIAAVVGTQAIYIVGHGGLPALVTEVWEPCGIVGGALYVLARWLRRIRGIELATATRDEPPGE</sequence>
<dbReference type="Proteomes" id="UP000600365">
    <property type="component" value="Unassembled WGS sequence"/>
</dbReference>
<keyword evidence="4" id="KW-1185">Reference proteome</keyword>
<protein>
    <submittedName>
        <fullName evidence="3">Uncharacterized protein</fullName>
    </submittedName>
</protein>
<reference evidence="3 4" key="1">
    <citation type="journal article" date="2014" name="Int. J. Syst. Evol. Microbiol.">
        <title>Complete genome sequence of Corynebacterium casei LMG S-19264T (=DSM 44701T), isolated from a smear-ripened cheese.</title>
        <authorList>
            <consortium name="US DOE Joint Genome Institute (JGI-PGF)"/>
            <person name="Walter F."/>
            <person name="Albersmeier A."/>
            <person name="Kalinowski J."/>
            <person name="Ruckert C."/>
        </authorList>
    </citation>
    <scope>NUCLEOTIDE SEQUENCE [LARGE SCALE GENOMIC DNA]</scope>
    <source>
        <strain evidence="3 4">CGMCC 4.7111</strain>
    </source>
</reference>
<keyword evidence="2" id="KW-1133">Transmembrane helix</keyword>
<proteinExistence type="predicted"/>
<keyword evidence="2" id="KW-0812">Transmembrane</keyword>
<dbReference type="EMBL" id="BMMM01000001">
    <property type="protein sequence ID" value="GGN48899.1"/>
    <property type="molecule type" value="Genomic_DNA"/>
</dbReference>
<evidence type="ECO:0000313" key="3">
    <source>
        <dbReference type="EMBL" id="GGN48899.1"/>
    </source>
</evidence>
<dbReference type="AlphaFoldDB" id="A0A917XRX2"/>
<feature type="transmembrane region" description="Helical" evidence="2">
    <location>
        <begin position="20"/>
        <end position="42"/>
    </location>
</feature>
<evidence type="ECO:0000256" key="2">
    <source>
        <dbReference type="SAM" id="Phobius"/>
    </source>
</evidence>
<organism evidence="3 4">
    <name type="scientific">Streptomyces albiflavescens</name>
    <dbReference type="NCBI Taxonomy" id="1623582"/>
    <lineage>
        <taxon>Bacteria</taxon>
        <taxon>Bacillati</taxon>
        <taxon>Actinomycetota</taxon>
        <taxon>Actinomycetes</taxon>
        <taxon>Kitasatosporales</taxon>
        <taxon>Streptomycetaceae</taxon>
        <taxon>Streptomyces</taxon>
    </lineage>
</organism>
<gene>
    <name evidence="3" type="ORF">GCM10011579_002100</name>
</gene>